<organism evidence="2 3">
    <name type="scientific">Clavibacter michiganensis subsp. michiganensis</name>
    <dbReference type="NCBI Taxonomy" id="33013"/>
    <lineage>
        <taxon>Bacteria</taxon>
        <taxon>Bacillati</taxon>
        <taxon>Actinomycetota</taxon>
        <taxon>Actinomycetes</taxon>
        <taxon>Micrococcales</taxon>
        <taxon>Microbacteriaceae</taxon>
        <taxon>Clavibacter</taxon>
    </lineage>
</organism>
<feature type="compositionally biased region" description="Low complexity" evidence="1">
    <location>
        <begin position="1"/>
        <end position="40"/>
    </location>
</feature>
<evidence type="ECO:0000313" key="2">
    <source>
        <dbReference type="EMBL" id="OUE04683.1"/>
    </source>
</evidence>
<feature type="region of interest" description="Disordered" evidence="1">
    <location>
        <begin position="1"/>
        <end position="54"/>
    </location>
</feature>
<accession>A0A251XNA2</accession>
<comment type="caution">
    <text evidence="2">The sequence shown here is derived from an EMBL/GenBank/DDBJ whole genome shotgun (WGS) entry which is preliminary data.</text>
</comment>
<reference evidence="2 3" key="1">
    <citation type="submission" date="2016-08" db="EMBL/GenBank/DDBJ databases">
        <title>Genome sequence of Clavibacter michiganensis subsp. michiganensis strain CASJ007.</title>
        <authorList>
            <person name="Thapa S.P."/>
            <person name="Coaker G."/>
        </authorList>
    </citation>
    <scope>NUCLEOTIDE SEQUENCE [LARGE SCALE GENOMIC DNA]</scope>
    <source>
        <strain evidence="2">CASJ007</strain>
    </source>
</reference>
<name>A0A251XNA2_CLAMM</name>
<keyword evidence="3" id="KW-1185">Reference proteome</keyword>
<evidence type="ECO:0000313" key="3">
    <source>
        <dbReference type="Proteomes" id="UP000195062"/>
    </source>
</evidence>
<sequence length="54" mass="5202">MPWVTSITASTATTSARRATTATARTGIRPAPSARATAASDGTGPGIDAAAADA</sequence>
<evidence type="ECO:0000256" key="1">
    <source>
        <dbReference type="SAM" id="MobiDB-lite"/>
    </source>
</evidence>
<proteinExistence type="predicted"/>
<dbReference type="AlphaFoldDB" id="A0A251XNA2"/>
<protein>
    <submittedName>
        <fullName evidence="2">Uncharacterized protein</fullName>
    </submittedName>
</protein>
<dbReference type="EMBL" id="MDHH01000001">
    <property type="protein sequence ID" value="OUE04683.1"/>
    <property type="molecule type" value="Genomic_DNA"/>
</dbReference>
<dbReference type="Proteomes" id="UP000195062">
    <property type="component" value="Unassembled WGS sequence"/>
</dbReference>
<gene>
    <name evidence="2" type="ORF">CMMCAS07_07030</name>
</gene>